<comment type="caution">
    <text evidence="2">The sequence shown here is derived from an EMBL/GenBank/DDBJ whole genome shotgun (WGS) entry which is preliminary data.</text>
</comment>
<feature type="transmembrane region" description="Helical" evidence="1">
    <location>
        <begin position="51"/>
        <end position="71"/>
    </location>
</feature>
<organism evidence="2 3">
    <name type="scientific">Zunongwangia pacifica</name>
    <dbReference type="NCBI Taxonomy" id="2911062"/>
    <lineage>
        <taxon>Bacteria</taxon>
        <taxon>Pseudomonadati</taxon>
        <taxon>Bacteroidota</taxon>
        <taxon>Flavobacteriia</taxon>
        <taxon>Flavobacteriales</taxon>
        <taxon>Flavobacteriaceae</taxon>
        <taxon>Zunongwangia</taxon>
    </lineage>
</organism>
<dbReference type="Pfam" id="PF13787">
    <property type="entry name" value="HXXEE"/>
    <property type="match status" value="1"/>
</dbReference>
<gene>
    <name evidence="2" type="ORF">L1967_14990</name>
</gene>
<keyword evidence="1" id="KW-1133">Transmembrane helix</keyword>
<accession>A0A9X1ZW91</accession>
<feature type="transmembrane region" description="Helical" evidence="1">
    <location>
        <begin position="134"/>
        <end position="153"/>
    </location>
</feature>
<proteinExistence type="predicted"/>
<dbReference type="Proteomes" id="UP001139521">
    <property type="component" value="Unassembled WGS sequence"/>
</dbReference>
<reference evidence="2" key="1">
    <citation type="submission" date="2022-01" db="EMBL/GenBank/DDBJ databases">
        <title>Genome sequencing of Zunongwangia sp. M21534 genome.</title>
        <authorList>
            <person name="Chen Y."/>
            <person name="Dong C."/>
            <person name="Shao Z."/>
        </authorList>
    </citation>
    <scope>NUCLEOTIDE SEQUENCE</scope>
    <source>
        <strain evidence="2">MCCC M21534</strain>
    </source>
</reference>
<keyword evidence="1" id="KW-0812">Transmembrane</keyword>
<name>A0A9X1ZW91_9FLAO</name>
<dbReference type="RefSeq" id="WP_249602315.1">
    <property type="nucleotide sequence ID" value="NZ_JAKHSK010000023.1"/>
</dbReference>
<dbReference type="AlphaFoldDB" id="A0A9X1ZW91"/>
<keyword evidence="1" id="KW-0472">Membrane</keyword>
<evidence type="ECO:0000256" key="1">
    <source>
        <dbReference type="SAM" id="Phobius"/>
    </source>
</evidence>
<protein>
    <submittedName>
        <fullName evidence="2">HXXEE domain-containing protein</fullName>
    </submittedName>
</protein>
<feature type="transmembrane region" description="Helical" evidence="1">
    <location>
        <begin position="77"/>
        <end position="96"/>
    </location>
</feature>
<dbReference type="InterPro" id="IPR025671">
    <property type="entry name" value="HXXEE"/>
</dbReference>
<feature type="transmembrane region" description="Helical" evidence="1">
    <location>
        <begin position="108"/>
        <end position="128"/>
    </location>
</feature>
<dbReference type="EMBL" id="JAKHSK010000023">
    <property type="protein sequence ID" value="MCL6219598.1"/>
    <property type="molecule type" value="Genomic_DNA"/>
</dbReference>
<evidence type="ECO:0000313" key="3">
    <source>
        <dbReference type="Proteomes" id="UP001139521"/>
    </source>
</evidence>
<sequence>MIFNIEILKELFFVIPLVLFIHEMEEWNIYHYHQKNYPTGVIEESILGTRLWLFFLSIVGFVWTGICYWIPNMALSTVIMMLLIDFTILNSLQHIILTLKTKKYNPGFIFGGIVALVVAIVAVINIVHYEIIPIWSVGLLLCLIIPILIESAVSSKNNKIPLMLKGILKASDKLEKFMSV</sequence>
<keyword evidence="3" id="KW-1185">Reference proteome</keyword>
<evidence type="ECO:0000313" key="2">
    <source>
        <dbReference type="EMBL" id="MCL6219598.1"/>
    </source>
</evidence>